<dbReference type="PANTHER" id="PTHR43649">
    <property type="entry name" value="ARABINOSE-BINDING PROTEIN-RELATED"/>
    <property type="match status" value="1"/>
</dbReference>
<dbReference type="InterPro" id="IPR006061">
    <property type="entry name" value="SBP_1_CS"/>
</dbReference>
<dbReference type="Pfam" id="PF01547">
    <property type="entry name" value="SBP_bac_1"/>
    <property type="match status" value="1"/>
</dbReference>
<organism evidence="6 7">
    <name type="scientific">Plantactinospora endophytica</name>
    <dbReference type="NCBI Taxonomy" id="673535"/>
    <lineage>
        <taxon>Bacteria</taxon>
        <taxon>Bacillati</taxon>
        <taxon>Actinomycetota</taxon>
        <taxon>Actinomycetes</taxon>
        <taxon>Micromonosporales</taxon>
        <taxon>Micromonosporaceae</taxon>
        <taxon>Plantactinospora</taxon>
    </lineage>
</organism>
<dbReference type="InterPro" id="IPR050490">
    <property type="entry name" value="Bact_solute-bd_prot1"/>
</dbReference>
<evidence type="ECO:0000256" key="3">
    <source>
        <dbReference type="ARBA" id="ARBA00022448"/>
    </source>
</evidence>
<evidence type="ECO:0000256" key="5">
    <source>
        <dbReference type="ARBA" id="ARBA00022764"/>
    </source>
</evidence>
<comment type="subcellular location">
    <subcellularLocation>
        <location evidence="1">Cell envelope</location>
    </subcellularLocation>
</comment>
<evidence type="ECO:0000256" key="2">
    <source>
        <dbReference type="ARBA" id="ARBA00008520"/>
    </source>
</evidence>
<comment type="caution">
    <text evidence="6">The sequence shown here is derived from an EMBL/GenBank/DDBJ whole genome shotgun (WGS) entry which is preliminary data.</text>
</comment>
<accession>A0ABQ4E1I7</accession>
<protein>
    <submittedName>
        <fullName evidence="6">ABC transporter substrate-binding protein</fullName>
    </submittedName>
</protein>
<dbReference type="InterPro" id="IPR006059">
    <property type="entry name" value="SBP"/>
</dbReference>
<dbReference type="EMBL" id="BONW01000016">
    <property type="protein sequence ID" value="GIG88585.1"/>
    <property type="molecule type" value="Genomic_DNA"/>
</dbReference>
<dbReference type="SUPFAM" id="SSF53850">
    <property type="entry name" value="Periplasmic binding protein-like II"/>
    <property type="match status" value="1"/>
</dbReference>
<dbReference type="PANTHER" id="PTHR43649:SF31">
    <property type="entry name" value="SN-GLYCEROL-3-PHOSPHATE-BINDING PERIPLASMIC PROTEIN UGPB"/>
    <property type="match status" value="1"/>
</dbReference>
<evidence type="ECO:0000313" key="7">
    <source>
        <dbReference type="Proteomes" id="UP000646749"/>
    </source>
</evidence>
<dbReference type="Proteomes" id="UP000646749">
    <property type="component" value="Unassembled WGS sequence"/>
</dbReference>
<reference evidence="6 7" key="1">
    <citation type="submission" date="2021-01" db="EMBL/GenBank/DDBJ databases">
        <title>Whole genome shotgun sequence of Plantactinospora endophytica NBRC 110450.</title>
        <authorList>
            <person name="Komaki H."/>
            <person name="Tamura T."/>
        </authorList>
    </citation>
    <scope>NUCLEOTIDE SEQUENCE [LARGE SCALE GENOMIC DNA]</scope>
    <source>
        <strain evidence="6 7">NBRC 110450</strain>
    </source>
</reference>
<name>A0ABQ4E1I7_9ACTN</name>
<dbReference type="Gene3D" id="3.40.190.10">
    <property type="entry name" value="Periplasmic binding protein-like II"/>
    <property type="match status" value="2"/>
</dbReference>
<comment type="similarity">
    <text evidence="2">Belongs to the bacterial solute-binding protein 1 family.</text>
</comment>
<keyword evidence="3" id="KW-0813">Transport</keyword>
<evidence type="ECO:0000256" key="4">
    <source>
        <dbReference type="ARBA" id="ARBA00022729"/>
    </source>
</evidence>
<keyword evidence="7" id="KW-1185">Reference proteome</keyword>
<evidence type="ECO:0000256" key="1">
    <source>
        <dbReference type="ARBA" id="ARBA00004196"/>
    </source>
</evidence>
<keyword evidence="4" id="KW-0732">Signal</keyword>
<evidence type="ECO:0000313" key="6">
    <source>
        <dbReference type="EMBL" id="GIG88585.1"/>
    </source>
</evidence>
<proteinExistence type="inferred from homology"/>
<sequence length="488" mass="53255">MESPHPSAAAYSEYSGVRMINLFHRSAHRPHRRTHWTSAVAALTAVPVLLAGCTAADVEENVPPGEIGGTLNMWVGLDTVDDATMAEYKRLYIEPFQKQYPNVEFKLSPQNNEGLTAKVQTALAAGQGPDIIPLNSSVAIPFAEAGYLADLGGVAEQENWKEKIFPWAMDIGVVNDKLVVMPVSYETMVLFYNKTLFEKKGWQVPTDRAMLEDVIAKMTAAGITPFANANADYVGATEHVLSCFLNMVAGPGKINDALNGKIPFTDQAFVDSVEMMVDYFRKGYFNGGVKQYFSTPDTQKMAKLANGSTGMFLSGSWEIGGMNEYFKESGNEWDWAPLPSLAPGVPGNVFPLAIGDAMAVNAASKNLPAAKAYLKWKFSDTEARWQAIKEVGDLPLPVKFDASGAPEGIDPRFLSQYTAISDASLKKQVGYVTWVSFGAAAESYLLENEDRLLTGDLSARDFLENVNKAFKKDHDEGLIPPAFETAAR</sequence>
<keyword evidence="5" id="KW-0574">Periplasm</keyword>
<dbReference type="PROSITE" id="PS01037">
    <property type="entry name" value="SBP_BACTERIAL_1"/>
    <property type="match status" value="1"/>
</dbReference>
<gene>
    <name evidence="6" type="ORF">Pen02_35210</name>
</gene>